<dbReference type="PANTHER" id="PTHR43421">
    <property type="entry name" value="METALLOPROTEASE PMBA"/>
    <property type="match status" value="1"/>
</dbReference>
<evidence type="ECO:0000313" key="5">
    <source>
        <dbReference type="EMBL" id="MEA5445682.1"/>
    </source>
</evidence>
<dbReference type="InterPro" id="IPR045570">
    <property type="entry name" value="Metalloprtase-TldD/E_cen_dom"/>
</dbReference>
<dbReference type="Pfam" id="PF19290">
    <property type="entry name" value="PmbA_TldD_2nd"/>
    <property type="match status" value="1"/>
</dbReference>
<dbReference type="SUPFAM" id="SSF111283">
    <property type="entry name" value="Putative modulator of DNA gyrase, PmbA/TldD"/>
    <property type="match status" value="1"/>
</dbReference>
<name>A0AAP6JFJ0_9GAMM</name>
<dbReference type="AlphaFoldDB" id="A0AAP6JFJ0"/>
<dbReference type="RefSeq" id="WP_346051368.1">
    <property type="nucleotide sequence ID" value="NZ_JAYGII010000013.1"/>
</dbReference>
<keyword evidence="5" id="KW-0482">Metalloprotease</keyword>
<dbReference type="Gene3D" id="3.30.2290.10">
    <property type="entry name" value="PmbA/TldD superfamily"/>
    <property type="match status" value="1"/>
</dbReference>
<keyword evidence="6" id="KW-1185">Reference proteome</keyword>
<dbReference type="EMBL" id="JAYGII010000013">
    <property type="protein sequence ID" value="MEA5445682.1"/>
    <property type="molecule type" value="Genomic_DNA"/>
</dbReference>
<evidence type="ECO:0000259" key="2">
    <source>
        <dbReference type="Pfam" id="PF01523"/>
    </source>
</evidence>
<dbReference type="InterPro" id="IPR035068">
    <property type="entry name" value="TldD/PmbA_N"/>
</dbReference>
<evidence type="ECO:0000313" key="6">
    <source>
        <dbReference type="Proteomes" id="UP001302316"/>
    </source>
</evidence>
<dbReference type="GO" id="GO:0005829">
    <property type="term" value="C:cytosol"/>
    <property type="evidence" value="ECO:0007669"/>
    <property type="project" value="TreeGrafter"/>
</dbReference>
<dbReference type="Pfam" id="PF01523">
    <property type="entry name" value="PmbA_TldD_1st"/>
    <property type="match status" value="1"/>
</dbReference>
<dbReference type="GO" id="GO:0008237">
    <property type="term" value="F:metallopeptidase activity"/>
    <property type="evidence" value="ECO:0007669"/>
    <property type="project" value="UniProtKB-KW"/>
</dbReference>
<keyword evidence="5" id="KW-0645">Protease</keyword>
<dbReference type="NCBIfam" id="NF008268">
    <property type="entry name" value="PRK11040.1"/>
    <property type="match status" value="1"/>
</dbReference>
<dbReference type="InterPro" id="IPR036059">
    <property type="entry name" value="TldD/PmbA_sf"/>
</dbReference>
<sequence length="449" mass="48133">MSETAEVTSSLGRQDLEAAVDQALAEARRRGADGAESGASVDTGLGVSVRLGEVETLEYRQDRGIGITVYFGQQKGAANTSDLSDRAIREMVAKACDIARFTQADPHAGLPPAERLARDWPDLDLCHPWALSPEMAIDLAQRCEQAARDFDRRIDNSDGASVDTHHGVRVCGNSHGFLGSYEGTNHSISCSVLARDEQGMQRDFWYSSARLSSALESPEAVGRRAGERTVRRLGARRLSTRKAPVLFPAPLARGLIATLVGAASGPSQYRRASWLLDAVGNQVLPEWLGLVEYPHLPRALGSSPFDGEGVALKDNPLVESGRLSRYVLDSYSARQLGLESTGNAGGVHNLSLVGPSRGFEEMLREMDTGLLLTELMGQGINGVTGDYSRGAAGFWVEQGEIVHPVEEITVAGNLKDMLRGIVAAGDDVDHRASVLTGSLLIEEMTIAGD</sequence>
<comment type="caution">
    <text evidence="5">The sequence shown here is derived from an EMBL/GenBank/DDBJ whole genome shotgun (WGS) entry which is preliminary data.</text>
</comment>
<comment type="similarity">
    <text evidence="1">Belongs to the peptidase U62 family.</text>
</comment>
<dbReference type="Pfam" id="PF19289">
    <property type="entry name" value="PmbA_TldD_3rd"/>
    <property type="match status" value="1"/>
</dbReference>
<dbReference type="GO" id="GO:0006508">
    <property type="term" value="P:proteolysis"/>
    <property type="evidence" value="ECO:0007669"/>
    <property type="project" value="InterPro"/>
</dbReference>
<proteinExistence type="inferred from homology"/>
<accession>A0AAP6JFJ0</accession>
<evidence type="ECO:0000259" key="3">
    <source>
        <dbReference type="Pfam" id="PF19289"/>
    </source>
</evidence>
<gene>
    <name evidence="5" type="primary">pmbA</name>
    <name evidence="5" type="ORF">VCB98_07615</name>
</gene>
<dbReference type="Proteomes" id="UP001302316">
    <property type="component" value="Unassembled WGS sequence"/>
</dbReference>
<reference evidence="5 6" key="1">
    <citation type="submission" date="2023-12" db="EMBL/GenBank/DDBJ databases">
        <title>Whole-genome sequencing of halo(alkali)philic microorganisms from hypersaline lakes.</title>
        <authorList>
            <person name="Sorokin D.Y."/>
            <person name="Merkel A.Y."/>
            <person name="Messina E."/>
            <person name="Yakimov M."/>
        </authorList>
    </citation>
    <scope>NUCLEOTIDE SEQUENCE [LARGE SCALE GENOMIC DNA]</scope>
    <source>
        <strain evidence="5 6">AB-CW1</strain>
    </source>
</reference>
<evidence type="ECO:0000256" key="1">
    <source>
        <dbReference type="ARBA" id="ARBA00005836"/>
    </source>
</evidence>
<dbReference type="PANTHER" id="PTHR43421:SF1">
    <property type="entry name" value="METALLOPROTEASE PMBA"/>
    <property type="match status" value="1"/>
</dbReference>
<dbReference type="InterPro" id="IPR045569">
    <property type="entry name" value="Metalloprtase-TldD/E_C"/>
</dbReference>
<keyword evidence="5" id="KW-0378">Hydrolase</keyword>
<protein>
    <submittedName>
        <fullName evidence="5">Metalloprotease PmbA</fullName>
        <ecNumber evidence="5">3.4.24.-</ecNumber>
    </submittedName>
</protein>
<feature type="domain" description="Metalloprotease TldD/E N-terminal" evidence="2">
    <location>
        <begin position="43"/>
        <end position="99"/>
    </location>
</feature>
<feature type="domain" description="Metalloprotease TldD/E central" evidence="4">
    <location>
        <begin position="127"/>
        <end position="233"/>
    </location>
</feature>
<dbReference type="InterPro" id="IPR002510">
    <property type="entry name" value="Metalloprtase-TldD/E_N"/>
</dbReference>
<organism evidence="5 6">
    <name type="scientific">Natronospira elongata</name>
    <dbReference type="NCBI Taxonomy" id="3110268"/>
    <lineage>
        <taxon>Bacteria</taxon>
        <taxon>Pseudomonadati</taxon>
        <taxon>Pseudomonadota</taxon>
        <taxon>Gammaproteobacteria</taxon>
        <taxon>Natronospirales</taxon>
        <taxon>Natronospiraceae</taxon>
        <taxon>Natronospira</taxon>
    </lineage>
</organism>
<dbReference type="EC" id="3.4.24.-" evidence="5"/>
<dbReference type="InterPro" id="IPR047657">
    <property type="entry name" value="PmbA"/>
</dbReference>
<evidence type="ECO:0000259" key="4">
    <source>
        <dbReference type="Pfam" id="PF19290"/>
    </source>
</evidence>
<feature type="domain" description="Metalloprotease TldD/E C-terminal" evidence="3">
    <location>
        <begin position="240"/>
        <end position="448"/>
    </location>
</feature>